<dbReference type="InterPro" id="IPR003500">
    <property type="entry name" value="RpiB_LacA_LacB"/>
</dbReference>
<organism evidence="3 4">
    <name type="scientific">Terrybacteria sp. (strain RIFCSPHIGHO2_01_FULL_58_15)</name>
    <dbReference type="NCBI Taxonomy" id="1802363"/>
    <lineage>
        <taxon>Bacteria</taxon>
        <taxon>Candidatus Terryibacteriota</taxon>
    </lineage>
</organism>
<dbReference type="EMBL" id="MHST01000022">
    <property type="protein sequence ID" value="OHA48278.1"/>
    <property type="molecule type" value="Genomic_DNA"/>
</dbReference>
<feature type="binding site" evidence="2">
    <location>
        <position position="141"/>
    </location>
    <ligand>
        <name>D-ribulose 5-phosphate</name>
        <dbReference type="ChEBI" id="CHEBI:58121"/>
    </ligand>
</feature>
<reference evidence="3 4" key="1">
    <citation type="journal article" date="2016" name="Nat. Commun.">
        <title>Thousands of microbial genomes shed light on interconnected biogeochemical processes in an aquifer system.</title>
        <authorList>
            <person name="Anantharaman K."/>
            <person name="Brown C.T."/>
            <person name="Hug L.A."/>
            <person name="Sharon I."/>
            <person name="Castelle C.J."/>
            <person name="Probst A.J."/>
            <person name="Thomas B.C."/>
            <person name="Singh A."/>
            <person name="Wilkins M.J."/>
            <person name="Karaoz U."/>
            <person name="Brodie E.L."/>
            <person name="Williams K.H."/>
            <person name="Hubbard S.S."/>
            <person name="Banfield J.F."/>
        </authorList>
    </citation>
    <scope>NUCLEOTIDE SEQUENCE [LARGE SCALE GENOMIC DNA]</scope>
    <source>
        <strain evidence="4">RIFCSPHIGHO2_01_FULL_58_15</strain>
    </source>
</reference>
<evidence type="ECO:0000256" key="2">
    <source>
        <dbReference type="PIRSR" id="PIRSR005384-2"/>
    </source>
</evidence>
<dbReference type="PANTHER" id="PTHR30345">
    <property type="entry name" value="RIBOSE-5-PHOSPHATE ISOMERASE B"/>
    <property type="match status" value="1"/>
</dbReference>
<dbReference type="GO" id="GO:0009052">
    <property type="term" value="P:pentose-phosphate shunt, non-oxidative branch"/>
    <property type="evidence" value="ECO:0007669"/>
    <property type="project" value="TreeGrafter"/>
</dbReference>
<dbReference type="GO" id="GO:0004751">
    <property type="term" value="F:ribose-5-phosphate isomerase activity"/>
    <property type="evidence" value="ECO:0007669"/>
    <property type="project" value="TreeGrafter"/>
</dbReference>
<dbReference type="NCBIfam" id="NF004051">
    <property type="entry name" value="PRK05571.1"/>
    <property type="match status" value="1"/>
</dbReference>
<dbReference type="PANTHER" id="PTHR30345:SF0">
    <property type="entry name" value="DNA DAMAGE-REPAIR_TOLERATION PROTEIN DRT102"/>
    <property type="match status" value="1"/>
</dbReference>
<keyword evidence="3" id="KW-0413">Isomerase</keyword>
<protein>
    <submittedName>
        <fullName evidence="3">Ribose-5-phosphate isomerase</fullName>
    </submittedName>
</protein>
<feature type="binding site" evidence="2">
    <location>
        <position position="113"/>
    </location>
    <ligand>
        <name>D-ribulose 5-phosphate</name>
        <dbReference type="ChEBI" id="CHEBI:58121"/>
    </ligand>
</feature>
<comment type="caution">
    <text evidence="3">The sequence shown here is derived from an EMBL/GenBank/DDBJ whole genome shotgun (WGS) entry which is preliminary data.</text>
</comment>
<dbReference type="STRING" id="1802363.A2682_01655"/>
<feature type="binding site" evidence="2">
    <location>
        <position position="137"/>
    </location>
    <ligand>
        <name>D-ribulose 5-phosphate</name>
        <dbReference type="ChEBI" id="CHEBI:58121"/>
    </ligand>
</feature>
<dbReference type="Proteomes" id="UP000178690">
    <property type="component" value="Unassembled WGS sequence"/>
</dbReference>
<dbReference type="NCBIfam" id="TIGR00689">
    <property type="entry name" value="rpiB_lacA_lacB"/>
    <property type="match status" value="1"/>
</dbReference>
<evidence type="ECO:0000256" key="1">
    <source>
        <dbReference type="ARBA" id="ARBA00008754"/>
    </source>
</evidence>
<accession>A0A1G2PIX3</accession>
<evidence type="ECO:0000313" key="3">
    <source>
        <dbReference type="EMBL" id="OHA48278.1"/>
    </source>
</evidence>
<dbReference type="AlphaFoldDB" id="A0A1G2PIX3"/>
<dbReference type="Gene3D" id="3.40.1400.10">
    <property type="entry name" value="Sugar-phosphate isomerase, RpiB/LacA/LacB"/>
    <property type="match status" value="1"/>
</dbReference>
<name>A0A1G2PIX3_TERXR</name>
<dbReference type="GO" id="GO:0019316">
    <property type="term" value="P:D-allose catabolic process"/>
    <property type="evidence" value="ECO:0007669"/>
    <property type="project" value="TreeGrafter"/>
</dbReference>
<feature type="binding site" evidence="2">
    <location>
        <position position="103"/>
    </location>
    <ligand>
        <name>D-ribulose 5-phosphate</name>
        <dbReference type="ChEBI" id="CHEBI:58121"/>
    </ligand>
</feature>
<proteinExistence type="inferred from homology"/>
<dbReference type="PIRSF" id="PIRSF005384">
    <property type="entry name" value="RpiB_LacA_B"/>
    <property type="match status" value="1"/>
</dbReference>
<gene>
    <name evidence="3" type="ORF">A2682_01655</name>
</gene>
<dbReference type="SUPFAM" id="SSF89623">
    <property type="entry name" value="Ribose/Galactose isomerase RpiB/AlsB"/>
    <property type="match status" value="1"/>
</dbReference>
<feature type="binding site" evidence="2">
    <location>
        <begin position="8"/>
        <end position="9"/>
    </location>
    <ligand>
        <name>D-ribulose 5-phosphate</name>
        <dbReference type="ChEBI" id="CHEBI:58121"/>
    </ligand>
</feature>
<dbReference type="Pfam" id="PF02502">
    <property type="entry name" value="LacAB_rpiB"/>
    <property type="match status" value="1"/>
</dbReference>
<dbReference type="InterPro" id="IPR036569">
    <property type="entry name" value="RpiB_LacA_LacB_sf"/>
</dbReference>
<sequence length="148" mass="16095">MKIFLGADHAGFALKEQIKRWLAAQGYDVEDKGAFSSDPADDYPDFVAPVAKAVAENPKERRGIVLGGSGQGEAIVANRFPGVRAAVYYGGPEKIVSLSREHNDANILALGARFVSEEEAIVAVERWLATPFSGDERHVRRIKKTDAL</sequence>
<evidence type="ECO:0000313" key="4">
    <source>
        <dbReference type="Proteomes" id="UP000178690"/>
    </source>
</evidence>
<feature type="binding site" evidence="2">
    <location>
        <begin position="68"/>
        <end position="72"/>
    </location>
    <ligand>
        <name>D-ribulose 5-phosphate</name>
        <dbReference type="ChEBI" id="CHEBI:58121"/>
    </ligand>
</feature>
<comment type="similarity">
    <text evidence="1">Belongs to the LacAB/RpiB family.</text>
</comment>